<evidence type="ECO:0000256" key="1">
    <source>
        <dbReference type="SAM" id="MobiDB-lite"/>
    </source>
</evidence>
<dbReference type="RefSeq" id="XP_026734879.1">
    <property type="nucleotide sequence ID" value="XM_026879078.1"/>
</dbReference>
<dbReference type="KEGG" id="tnl:113498895"/>
<gene>
    <name evidence="3" type="primary">LOC113498895</name>
</gene>
<proteinExistence type="predicted"/>
<dbReference type="Proteomes" id="UP000322000">
    <property type="component" value="Chromosome 11"/>
</dbReference>
<accession>A0A7E5W2N5</accession>
<name>A0A7E5W2N5_TRINI</name>
<feature type="region of interest" description="Disordered" evidence="1">
    <location>
        <begin position="1"/>
        <end position="112"/>
    </location>
</feature>
<feature type="region of interest" description="Disordered" evidence="1">
    <location>
        <begin position="149"/>
        <end position="193"/>
    </location>
</feature>
<dbReference type="OrthoDB" id="7251706at2759"/>
<evidence type="ECO:0000313" key="3">
    <source>
        <dbReference type="RefSeq" id="XP_026734879.1"/>
    </source>
</evidence>
<feature type="compositionally biased region" description="Basic residues" evidence="1">
    <location>
        <begin position="85"/>
        <end position="97"/>
    </location>
</feature>
<organism evidence="2 3">
    <name type="scientific">Trichoplusia ni</name>
    <name type="common">Cabbage looper</name>
    <dbReference type="NCBI Taxonomy" id="7111"/>
    <lineage>
        <taxon>Eukaryota</taxon>
        <taxon>Metazoa</taxon>
        <taxon>Ecdysozoa</taxon>
        <taxon>Arthropoda</taxon>
        <taxon>Hexapoda</taxon>
        <taxon>Insecta</taxon>
        <taxon>Pterygota</taxon>
        <taxon>Neoptera</taxon>
        <taxon>Endopterygota</taxon>
        <taxon>Lepidoptera</taxon>
        <taxon>Glossata</taxon>
        <taxon>Ditrysia</taxon>
        <taxon>Noctuoidea</taxon>
        <taxon>Noctuidae</taxon>
        <taxon>Plusiinae</taxon>
        <taxon>Trichoplusia</taxon>
    </lineage>
</organism>
<evidence type="ECO:0000313" key="2">
    <source>
        <dbReference type="Proteomes" id="UP000322000"/>
    </source>
</evidence>
<protein>
    <submittedName>
        <fullName evidence="3">Uncharacterized protein LOC113498895 isoform X1</fullName>
    </submittedName>
</protein>
<sequence>MSDQEKKSGGSTTGGSPVVMVEQSTASRHKQPYRPNDLQDEAPPDHHKRSRAPAVPTALTEEFKDTFENPTVNGKEPECAVPSEKHKHNVAKKLSSTKKRDTSPDPIKSSPIELELQKTETIAATVAAPAPALPIPAVVPSAAIDIEKGHAERKSDEDSITEEIAELRTSESHKKSGEWGKEKGSDTEVRETDEAVPLQRKFANDIVETNFKIEQKDDEPDPEPENTVPLQRKLGSEIINDGSTSSHLLKKKEISWSDATYLDKVPLEDLSARSAAWMLERKTSVGPCYRKTMPYGEPSGITICLPKKSFKSLNEIVNPRKSGISITVSKRCIDSAMGPPVDELKKNARGKTLLKEKKVELKIADPHYVNFFENIKGKVDNFCGKVKHVMHL</sequence>
<feature type="compositionally biased region" description="Basic and acidic residues" evidence="1">
    <location>
        <begin position="165"/>
        <end position="193"/>
    </location>
</feature>
<dbReference type="GeneID" id="113498895"/>
<dbReference type="AlphaFoldDB" id="A0A7E5W2N5"/>
<keyword evidence="2" id="KW-1185">Reference proteome</keyword>
<reference evidence="3" key="1">
    <citation type="submission" date="2025-08" db="UniProtKB">
        <authorList>
            <consortium name="RefSeq"/>
        </authorList>
    </citation>
    <scope>IDENTIFICATION</scope>
</reference>
<dbReference type="InParanoid" id="A0A7E5W2N5"/>